<feature type="region of interest" description="Disordered" evidence="1">
    <location>
        <begin position="72"/>
        <end position="122"/>
    </location>
</feature>
<feature type="compositionally biased region" description="Low complexity" evidence="1">
    <location>
        <begin position="83"/>
        <end position="97"/>
    </location>
</feature>
<proteinExistence type="predicted"/>
<accession>A0A1I8F7F7</accession>
<dbReference type="AlphaFoldDB" id="A0A1I8F7F7"/>
<evidence type="ECO:0000313" key="3">
    <source>
        <dbReference type="WBParaSite" id="maker-unitig_22830-snap-gene-0.2-mRNA-1"/>
    </source>
</evidence>
<name>A0A1I8F7F7_9PLAT</name>
<keyword evidence="2" id="KW-1185">Reference proteome</keyword>
<organism evidence="2 3">
    <name type="scientific">Macrostomum lignano</name>
    <dbReference type="NCBI Taxonomy" id="282301"/>
    <lineage>
        <taxon>Eukaryota</taxon>
        <taxon>Metazoa</taxon>
        <taxon>Spiralia</taxon>
        <taxon>Lophotrochozoa</taxon>
        <taxon>Platyhelminthes</taxon>
        <taxon>Rhabditophora</taxon>
        <taxon>Macrostomorpha</taxon>
        <taxon>Macrostomida</taxon>
        <taxon>Macrostomidae</taxon>
        <taxon>Macrostomum</taxon>
    </lineage>
</organism>
<evidence type="ECO:0000256" key="1">
    <source>
        <dbReference type="SAM" id="MobiDB-lite"/>
    </source>
</evidence>
<dbReference type="WBParaSite" id="maker-unitig_22830-snap-gene-0.2-mRNA-1">
    <property type="protein sequence ID" value="maker-unitig_22830-snap-gene-0.2-mRNA-1"/>
    <property type="gene ID" value="maker-unitig_22830-snap-gene-0.2"/>
</dbReference>
<evidence type="ECO:0000313" key="2">
    <source>
        <dbReference type="Proteomes" id="UP000095280"/>
    </source>
</evidence>
<protein>
    <submittedName>
        <fullName evidence="3">Nuclear receptor domain-containing protein</fullName>
    </submittedName>
</protein>
<dbReference type="Proteomes" id="UP000095280">
    <property type="component" value="Unplaced"/>
</dbReference>
<reference evidence="3" key="1">
    <citation type="submission" date="2016-11" db="UniProtKB">
        <authorList>
            <consortium name="WormBaseParasite"/>
        </authorList>
    </citation>
    <scope>IDENTIFICATION</scope>
</reference>
<sequence length="243" mass="26039">MQSVMHTAAQQPSGAVAQLPAVPMAMLKPESSLLTATCRPLEECQVCGTGANVRKNFGVPSCVSCRISYSRNTGKAPWENSKQQQRGRQFQARASSSPTQFEEAASASPPQTQVGCRRPHRGSIEPRALGLISQSELDGDERRARLWTGAVCATVDKLVSRHASACPFDCPPGELACGHAERLNLLAGRHQRTTVDHPVPVPFFEAASTGSSRVGHAVSVRAARIQALTFCGTALQGRFLGHR</sequence>